<dbReference type="Proteomes" id="UP000577362">
    <property type="component" value="Unassembled WGS sequence"/>
</dbReference>
<dbReference type="SUPFAM" id="SSF46689">
    <property type="entry name" value="Homeodomain-like"/>
    <property type="match status" value="2"/>
</dbReference>
<keyword evidence="2 6" id="KW-0238">DNA-binding</keyword>
<dbReference type="InterPro" id="IPR037923">
    <property type="entry name" value="HTH-like"/>
</dbReference>
<dbReference type="RefSeq" id="WP_019404389.1">
    <property type="nucleotide sequence ID" value="NZ_JACIEN010000003.1"/>
</dbReference>
<evidence type="ECO:0000256" key="1">
    <source>
        <dbReference type="ARBA" id="ARBA00023015"/>
    </source>
</evidence>
<evidence type="ECO:0000256" key="4">
    <source>
        <dbReference type="ARBA" id="ARBA00023163"/>
    </source>
</evidence>
<dbReference type="GO" id="GO:0043565">
    <property type="term" value="F:sequence-specific DNA binding"/>
    <property type="evidence" value="ECO:0007669"/>
    <property type="project" value="InterPro"/>
</dbReference>
<dbReference type="Pfam" id="PF02311">
    <property type="entry name" value="AraC_binding"/>
    <property type="match status" value="1"/>
</dbReference>
<proteinExistence type="predicted"/>
<gene>
    <name evidence="6" type="ORF">GGR16_002948</name>
</gene>
<comment type="caution">
    <text evidence="6">The sequence shown here is derived from an EMBL/GenBank/DDBJ whole genome shotgun (WGS) entry which is preliminary data.</text>
</comment>
<feature type="domain" description="HTH araC/xylS-type" evidence="5">
    <location>
        <begin position="187"/>
        <end position="284"/>
    </location>
</feature>
<dbReference type="InterPro" id="IPR018060">
    <property type="entry name" value="HTH_AraC"/>
</dbReference>
<evidence type="ECO:0000313" key="6">
    <source>
        <dbReference type="EMBL" id="MBB4017914.1"/>
    </source>
</evidence>
<dbReference type="PANTHER" id="PTHR46796">
    <property type="entry name" value="HTH-TYPE TRANSCRIPTIONAL ACTIVATOR RHAS-RELATED"/>
    <property type="match status" value="1"/>
</dbReference>
<organism evidence="6 7">
    <name type="scientific">Chelatococcus caeni</name>
    <dbReference type="NCBI Taxonomy" id="1348468"/>
    <lineage>
        <taxon>Bacteria</taxon>
        <taxon>Pseudomonadati</taxon>
        <taxon>Pseudomonadota</taxon>
        <taxon>Alphaproteobacteria</taxon>
        <taxon>Hyphomicrobiales</taxon>
        <taxon>Chelatococcaceae</taxon>
        <taxon>Chelatococcus</taxon>
    </lineage>
</organism>
<name>A0A840BXV3_9HYPH</name>
<dbReference type="InterPro" id="IPR050204">
    <property type="entry name" value="AraC_XylS_family_regulators"/>
</dbReference>
<evidence type="ECO:0000256" key="2">
    <source>
        <dbReference type="ARBA" id="ARBA00023125"/>
    </source>
</evidence>
<dbReference type="AlphaFoldDB" id="A0A840BXV3"/>
<reference evidence="6 7" key="1">
    <citation type="submission" date="2020-08" db="EMBL/GenBank/DDBJ databases">
        <title>Genomic Encyclopedia of Type Strains, Phase IV (KMG-IV): sequencing the most valuable type-strain genomes for metagenomic binning, comparative biology and taxonomic classification.</title>
        <authorList>
            <person name="Goeker M."/>
        </authorList>
    </citation>
    <scope>NUCLEOTIDE SEQUENCE [LARGE SCALE GENOMIC DNA]</scope>
    <source>
        <strain evidence="6 7">DSM 103737</strain>
    </source>
</reference>
<sequence>MDTVTQEEAFAATPLADDERARFFAASPFGGLECLTATFRSHRYAPHAHETYAVGAILAGCETFSSRRGRGYAGPGELVFMNPHEVHDGAPHDGGYAYRMSYPSIETLSAVAAEVSGRSDLGIPFFPQPVVHDPAGFALFVEAHVALQEEEDALKGAELLYRFLSLAIVRHARLPAREPGREHGPVARIKALLGERFAEPFTLEDLAAEARLSRHHLIRAFARETGMTPHAFLVNRRINAAETLLRAGLSPAEVAQATGFADQSHLTRAFKLRRGVTPGAYRMAFAR</sequence>
<dbReference type="PROSITE" id="PS00041">
    <property type="entry name" value="HTH_ARAC_FAMILY_1"/>
    <property type="match status" value="1"/>
</dbReference>
<dbReference type="SUPFAM" id="SSF51215">
    <property type="entry name" value="Regulatory protein AraC"/>
    <property type="match status" value="1"/>
</dbReference>
<dbReference type="EMBL" id="JACIEN010000003">
    <property type="protein sequence ID" value="MBB4017914.1"/>
    <property type="molecule type" value="Genomic_DNA"/>
</dbReference>
<dbReference type="SMART" id="SM00342">
    <property type="entry name" value="HTH_ARAC"/>
    <property type="match status" value="1"/>
</dbReference>
<evidence type="ECO:0000259" key="5">
    <source>
        <dbReference type="PROSITE" id="PS01124"/>
    </source>
</evidence>
<keyword evidence="3" id="KW-0010">Activator</keyword>
<keyword evidence="1" id="KW-0805">Transcription regulation</keyword>
<accession>A0A840BXV3</accession>
<evidence type="ECO:0000313" key="7">
    <source>
        <dbReference type="Proteomes" id="UP000577362"/>
    </source>
</evidence>
<dbReference type="InterPro" id="IPR018062">
    <property type="entry name" value="HTH_AraC-typ_CS"/>
</dbReference>
<dbReference type="InterPro" id="IPR003313">
    <property type="entry name" value="AraC-bd"/>
</dbReference>
<protein>
    <submittedName>
        <fullName evidence="6">AraC-like DNA-binding protein</fullName>
    </submittedName>
</protein>
<dbReference type="PANTHER" id="PTHR46796:SF2">
    <property type="entry name" value="TRANSCRIPTIONAL REGULATORY PROTEIN"/>
    <property type="match status" value="1"/>
</dbReference>
<dbReference type="Gene3D" id="1.10.10.60">
    <property type="entry name" value="Homeodomain-like"/>
    <property type="match status" value="2"/>
</dbReference>
<keyword evidence="4" id="KW-0804">Transcription</keyword>
<dbReference type="PROSITE" id="PS01124">
    <property type="entry name" value="HTH_ARAC_FAMILY_2"/>
    <property type="match status" value="1"/>
</dbReference>
<dbReference type="GO" id="GO:0003700">
    <property type="term" value="F:DNA-binding transcription factor activity"/>
    <property type="evidence" value="ECO:0007669"/>
    <property type="project" value="InterPro"/>
</dbReference>
<dbReference type="Pfam" id="PF12833">
    <property type="entry name" value="HTH_18"/>
    <property type="match status" value="1"/>
</dbReference>
<dbReference type="InterPro" id="IPR009057">
    <property type="entry name" value="Homeodomain-like_sf"/>
</dbReference>
<keyword evidence="7" id="KW-1185">Reference proteome</keyword>
<evidence type="ECO:0000256" key="3">
    <source>
        <dbReference type="ARBA" id="ARBA00023159"/>
    </source>
</evidence>